<sequence>MGSTANSQGSVAGSNSGPLASLRGLFDRGGDAGSSAEAKTDGGSNDSDGGSDDSDNDSDDGGLLASIRNRF</sequence>
<gene>
    <name evidence="2" type="ORF">AArcS_2487</name>
</gene>
<protein>
    <submittedName>
        <fullName evidence="2">Uncharacterized protein</fullName>
    </submittedName>
</protein>
<dbReference type="EMBL" id="CP064786">
    <property type="protein sequence ID" value="QSG03683.1"/>
    <property type="molecule type" value="Genomic_DNA"/>
</dbReference>
<accession>A0A897MX73</accession>
<organism evidence="2 3">
    <name type="scientific">Natranaeroarchaeum sulfidigenes</name>
    <dbReference type="NCBI Taxonomy" id="2784880"/>
    <lineage>
        <taxon>Archaea</taxon>
        <taxon>Methanobacteriati</taxon>
        <taxon>Methanobacteriota</taxon>
        <taxon>Stenosarchaea group</taxon>
        <taxon>Halobacteria</taxon>
        <taxon>Halobacteriales</taxon>
        <taxon>Natronoarchaeaceae</taxon>
        <taxon>Natranaeroarchaeum</taxon>
    </lineage>
</organism>
<evidence type="ECO:0000313" key="3">
    <source>
        <dbReference type="Proteomes" id="UP000663586"/>
    </source>
</evidence>
<reference evidence="2" key="1">
    <citation type="submission" date="2020-11" db="EMBL/GenBank/DDBJ databases">
        <title>Carbohydrate-dependent, anaerobic sulfur respiration: A novel catabolism in halophilic archaea.</title>
        <authorList>
            <person name="Sorokin D.Y."/>
            <person name="Messina E."/>
            <person name="Smedile F."/>
            <person name="La Cono V."/>
            <person name="Hallsworth J.E."/>
            <person name="Yakimov M.M."/>
        </authorList>
    </citation>
    <scope>NUCLEOTIDE SEQUENCE</scope>
    <source>
        <strain evidence="2">AArc-S</strain>
    </source>
</reference>
<feature type="compositionally biased region" description="Polar residues" evidence="1">
    <location>
        <begin position="1"/>
        <end position="18"/>
    </location>
</feature>
<evidence type="ECO:0000313" key="2">
    <source>
        <dbReference type="EMBL" id="QSG03683.1"/>
    </source>
</evidence>
<evidence type="ECO:0000256" key="1">
    <source>
        <dbReference type="SAM" id="MobiDB-lite"/>
    </source>
</evidence>
<keyword evidence="3" id="KW-1185">Reference proteome</keyword>
<dbReference type="AlphaFoldDB" id="A0A897MX73"/>
<proteinExistence type="predicted"/>
<feature type="compositionally biased region" description="Acidic residues" evidence="1">
    <location>
        <begin position="49"/>
        <end position="60"/>
    </location>
</feature>
<feature type="region of interest" description="Disordered" evidence="1">
    <location>
        <begin position="1"/>
        <end position="71"/>
    </location>
</feature>
<dbReference type="KEGG" id="hara:AArcS_2487"/>
<name>A0A897MX73_9EURY</name>
<dbReference type="Proteomes" id="UP000663586">
    <property type="component" value="Chromosome"/>
</dbReference>